<sequence length="67" mass="7479">MSSNGMEWDFNSYQNDSQYLVAIDESSVQQSKDGSLQQFSLYGQYVKNDGSDAAFIAYFKSDGCSPK</sequence>
<keyword evidence="2" id="KW-1185">Reference proteome</keyword>
<reference evidence="1" key="1">
    <citation type="submission" date="2020-11" db="EMBL/GenBank/DDBJ databases">
        <authorList>
            <person name="Tran Van P."/>
        </authorList>
    </citation>
    <scope>NUCLEOTIDE SEQUENCE</scope>
</reference>
<evidence type="ECO:0000313" key="2">
    <source>
        <dbReference type="Proteomes" id="UP000728032"/>
    </source>
</evidence>
<evidence type="ECO:0000313" key="1">
    <source>
        <dbReference type="EMBL" id="CAD7668159.1"/>
    </source>
</evidence>
<protein>
    <submittedName>
        <fullName evidence="1">Uncharacterized protein</fullName>
    </submittedName>
</protein>
<proteinExistence type="predicted"/>
<dbReference type="AlphaFoldDB" id="A0A7R9MVS0"/>
<name>A0A7R9MVS0_9ACAR</name>
<gene>
    <name evidence="1" type="ORF">ONB1V03_LOCUS23294</name>
</gene>
<dbReference type="EMBL" id="OC972854">
    <property type="protein sequence ID" value="CAD7668159.1"/>
    <property type="molecule type" value="Genomic_DNA"/>
</dbReference>
<dbReference type="Proteomes" id="UP000728032">
    <property type="component" value="Unassembled WGS sequence"/>
</dbReference>
<organism evidence="1">
    <name type="scientific">Oppiella nova</name>
    <dbReference type="NCBI Taxonomy" id="334625"/>
    <lineage>
        <taxon>Eukaryota</taxon>
        <taxon>Metazoa</taxon>
        <taxon>Ecdysozoa</taxon>
        <taxon>Arthropoda</taxon>
        <taxon>Chelicerata</taxon>
        <taxon>Arachnida</taxon>
        <taxon>Acari</taxon>
        <taxon>Acariformes</taxon>
        <taxon>Sarcoptiformes</taxon>
        <taxon>Oribatida</taxon>
        <taxon>Brachypylina</taxon>
        <taxon>Oppioidea</taxon>
        <taxon>Oppiidae</taxon>
        <taxon>Oppiella</taxon>
    </lineage>
</organism>
<dbReference type="EMBL" id="CAJPVJ010058029">
    <property type="protein sequence ID" value="CAG2183874.1"/>
    <property type="molecule type" value="Genomic_DNA"/>
</dbReference>
<accession>A0A7R9MVS0</accession>